<evidence type="ECO:0000313" key="2">
    <source>
        <dbReference type="Proteomes" id="UP000823934"/>
    </source>
</evidence>
<evidence type="ECO:0000313" key="1">
    <source>
        <dbReference type="EMBL" id="HIW06950.1"/>
    </source>
</evidence>
<dbReference type="AlphaFoldDB" id="A0A9D1TUQ9"/>
<organism evidence="1 2">
    <name type="scientific">Candidatus Ignatzschineria merdigallinarum</name>
    <dbReference type="NCBI Taxonomy" id="2838621"/>
    <lineage>
        <taxon>Bacteria</taxon>
        <taxon>Pseudomonadati</taxon>
        <taxon>Pseudomonadota</taxon>
        <taxon>Gammaproteobacteria</taxon>
        <taxon>Cardiobacteriales</taxon>
        <taxon>Ignatzschineriaceae</taxon>
        <taxon>Ignatzschineria</taxon>
    </lineage>
</organism>
<dbReference type="Gene3D" id="3.30.1370.130">
    <property type="match status" value="1"/>
</dbReference>
<dbReference type="EMBL" id="DXHP01000142">
    <property type="protein sequence ID" value="HIW06950.1"/>
    <property type="molecule type" value="Genomic_DNA"/>
</dbReference>
<gene>
    <name evidence="1" type="ORF">H9889_06455</name>
</gene>
<feature type="non-terminal residue" evidence="1">
    <location>
        <position position="147"/>
    </location>
</feature>
<protein>
    <submittedName>
        <fullName evidence="1">Uncharacterized protein</fullName>
    </submittedName>
</protein>
<dbReference type="PANTHER" id="PTHR30604:SF1">
    <property type="entry name" value="DNA UTILIZATION PROTEIN HOFQ"/>
    <property type="match status" value="1"/>
</dbReference>
<dbReference type="Proteomes" id="UP000823934">
    <property type="component" value="Unassembled WGS sequence"/>
</dbReference>
<comment type="caution">
    <text evidence="1">The sequence shown here is derived from an EMBL/GenBank/DDBJ whole genome shotgun (WGS) entry which is preliminary data.</text>
</comment>
<sequence length="147" mass="16845">MFCLLMLVVPVMGAQNQIVLDSRFSLSHHLENNKSASNRDTMETMSLSFHDVSLTYLMSLLAAESGRNIVVPPSVEQKITLNLVEMTFDEILEIILLYTNLQKVEKHNVIFLTNHKDFQRLEKGKLTTEVMKLNYAEAEELLTMLDK</sequence>
<dbReference type="InterPro" id="IPR051808">
    <property type="entry name" value="Type_IV_pilus_biogenesis"/>
</dbReference>
<reference evidence="1" key="1">
    <citation type="journal article" date="2021" name="PeerJ">
        <title>Extensive microbial diversity within the chicken gut microbiome revealed by metagenomics and culture.</title>
        <authorList>
            <person name="Gilroy R."/>
            <person name="Ravi A."/>
            <person name="Getino M."/>
            <person name="Pursley I."/>
            <person name="Horton D.L."/>
            <person name="Alikhan N.F."/>
            <person name="Baker D."/>
            <person name="Gharbi K."/>
            <person name="Hall N."/>
            <person name="Watson M."/>
            <person name="Adriaenssens E.M."/>
            <person name="Foster-Nyarko E."/>
            <person name="Jarju S."/>
            <person name="Secka A."/>
            <person name="Antonio M."/>
            <person name="Oren A."/>
            <person name="Chaudhuri R.R."/>
            <person name="La Ragione R."/>
            <person name="Hildebrand F."/>
            <person name="Pallen M.J."/>
        </authorList>
    </citation>
    <scope>NUCLEOTIDE SEQUENCE</scope>
    <source>
        <strain evidence="1">CHK160-9182</strain>
    </source>
</reference>
<accession>A0A9D1TUQ9</accession>
<reference evidence="1" key="2">
    <citation type="submission" date="2021-04" db="EMBL/GenBank/DDBJ databases">
        <authorList>
            <person name="Gilroy R."/>
        </authorList>
    </citation>
    <scope>NUCLEOTIDE SEQUENCE</scope>
    <source>
        <strain evidence="1">CHK160-9182</strain>
    </source>
</reference>
<name>A0A9D1TUQ9_9GAMM</name>
<dbReference type="PANTHER" id="PTHR30604">
    <property type="entry name" value="PROTEIN TRANSPORT PROTEIN HOFQ"/>
    <property type="match status" value="1"/>
</dbReference>
<proteinExistence type="predicted"/>